<gene>
    <name evidence="3" type="ORF">rosmuc_03518</name>
</gene>
<dbReference type="AlphaFoldDB" id="A0A0A0HKL2"/>
<keyword evidence="1" id="KW-1133">Transmembrane helix</keyword>
<dbReference type="Pfam" id="PF00144">
    <property type="entry name" value="Beta-lactamase"/>
    <property type="match status" value="1"/>
</dbReference>
<organism evidence="3 4">
    <name type="scientific">Roseovarius mucosus DSM 17069</name>
    <dbReference type="NCBI Taxonomy" id="1288298"/>
    <lineage>
        <taxon>Bacteria</taxon>
        <taxon>Pseudomonadati</taxon>
        <taxon>Pseudomonadota</taxon>
        <taxon>Alphaproteobacteria</taxon>
        <taxon>Rhodobacterales</taxon>
        <taxon>Roseobacteraceae</taxon>
        <taxon>Roseovarius</taxon>
    </lineage>
</organism>
<keyword evidence="1" id="KW-0812">Transmembrane</keyword>
<dbReference type="eggNOG" id="COG1680">
    <property type="taxonomic scope" value="Bacteria"/>
</dbReference>
<dbReference type="SUPFAM" id="SSF56601">
    <property type="entry name" value="beta-lactamase/transpeptidase-like"/>
    <property type="match status" value="1"/>
</dbReference>
<protein>
    <submittedName>
        <fullName evidence="3">Beta-lactamase class C and other penicillin binding protein</fullName>
    </submittedName>
</protein>
<dbReference type="Proteomes" id="UP000030021">
    <property type="component" value="Unassembled WGS sequence"/>
</dbReference>
<dbReference type="EMBL" id="AONH01000016">
    <property type="protein sequence ID" value="KGM87214.1"/>
    <property type="molecule type" value="Genomic_DNA"/>
</dbReference>
<reference evidence="3 4" key="1">
    <citation type="submission" date="2013-01" db="EMBL/GenBank/DDBJ databases">
        <authorList>
            <person name="Fiebig A."/>
            <person name="Goeker M."/>
            <person name="Klenk H.-P.P."/>
        </authorList>
    </citation>
    <scope>NUCLEOTIDE SEQUENCE [LARGE SCALE GENOMIC DNA]</scope>
    <source>
        <strain evidence="3 4">DSM 17069</strain>
    </source>
</reference>
<feature type="transmembrane region" description="Helical" evidence="1">
    <location>
        <begin position="7"/>
        <end position="25"/>
    </location>
</feature>
<dbReference type="Gene3D" id="3.40.710.10">
    <property type="entry name" value="DD-peptidase/beta-lactamase superfamily"/>
    <property type="match status" value="1"/>
</dbReference>
<dbReference type="PATRIC" id="fig|1288298.3.peg.3529"/>
<dbReference type="RefSeq" id="WP_037269597.1">
    <property type="nucleotide sequence ID" value="NZ_KN293975.1"/>
</dbReference>
<accession>A0A0A0HKL2</accession>
<dbReference type="PANTHER" id="PTHR43283">
    <property type="entry name" value="BETA-LACTAMASE-RELATED"/>
    <property type="match status" value="1"/>
</dbReference>
<comment type="caution">
    <text evidence="3">The sequence shown here is derived from an EMBL/GenBank/DDBJ whole genome shotgun (WGS) entry which is preliminary data.</text>
</comment>
<dbReference type="STRING" id="215743.ROSMUCSMR3_00589"/>
<keyword evidence="1" id="KW-0472">Membrane</keyword>
<feature type="domain" description="Beta-lactamase-related" evidence="2">
    <location>
        <begin position="93"/>
        <end position="377"/>
    </location>
</feature>
<sequence length="387" mass="42211">MRKAVKWLARIVVVLVLAAAAVGLWKRDQITRLWAVNSLFDEGRIVQNFSHMDRAFLSVPVPRGTGPVSPLPAGPAMTLPAVATDWITARNVTSLMVLHRGAVVHESYHLGTAPEDRRISWSMAKSFLSALFGVIVAEGQIESLDDPVTRYAPSLTGSAYDGATIRNVLLMMSGVAFNEDYLDYESDINRMGRVLALGGTMDGFAAGLTARDADPGARWKYVSIDTHILAMVLRGATGRSLPDLLSEKIIQPLGFESEPYYLTDGEGVAFALGGLNVTTRDYARFGLMAANLGRYNGQQVVPEDWMRAATTPTAPTAPGDLQYGFQWWMPADARPGEFFGHGIYGQYIYIDRARDVVIVATSADRAFREPGVKNDNIAVLRQITGAL</sequence>
<dbReference type="InterPro" id="IPR050789">
    <property type="entry name" value="Diverse_Enzym_Activities"/>
</dbReference>
<dbReference type="PANTHER" id="PTHR43283:SF14">
    <property type="entry name" value="BLL8153 PROTEIN"/>
    <property type="match status" value="1"/>
</dbReference>
<evidence type="ECO:0000259" key="2">
    <source>
        <dbReference type="Pfam" id="PF00144"/>
    </source>
</evidence>
<dbReference type="OrthoDB" id="9814204at2"/>
<dbReference type="HOGENOM" id="CLU_030169_0_2_5"/>
<dbReference type="InterPro" id="IPR001466">
    <property type="entry name" value="Beta-lactam-related"/>
</dbReference>
<evidence type="ECO:0000256" key="1">
    <source>
        <dbReference type="SAM" id="Phobius"/>
    </source>
</evidence>
<dbReference type="InterPro" id="IPR012338">
    <property type="entry name" value="Beta-lactam/transpept-like"/>
</dbReference>
<proteinExistence type="predicted"/>
<name>A0A0A0HKL2_9RHOB</name>
<evidence type="ECO:0000313" key="4">
    <source>
        <dbReference type="Proteomes" id="UP000030021"/>
    </source>
</evidence>
<evidence type="ECO:0000313" key="3">
    <source>
        <dbReference type="EMBL" id="KGM87214.1"/>
    </source>
</evidence>